<evidence type="ECO:0000256" key="7">
    <source>
        <dbReference type="ARBA" id="ARBA00022695"/>
    </source>
</evidence>
<dbReference type="InterPro" id="IPR002606">
    <property type="entry name" value="Riboflavin_kinase_bac"/>
</dbReference>
<comment type="pathway">
    <text evidence="3 15">Cofactor biosynthesis; FMN biosynthesis; FMN from riboflavin (ATP route): step 1/1.</text>
</comment>
<comment type="caution">
    <text evidence="17">The sequence shown here is derived from an EMBL/GenBank/DDBJ whole genome shotgun (WGS) entry which is preliminary data.</text>
</comment>
<dbReference type="GO" id="GO:0009231">
    <property type="term" value="P:riboflavin biosynthetic process"/>
    <property type="evidence" value="ECO:0007669"/>
    <property type="project" value="InterPro"/>
</dbReference>
<keyword evidence="5 15" id="KW-0288">FMN</keyword>
<keyword evidence="11 15" id="KW-0067">ATP-binding</keyword>
<comment type="catalytic activity">
    <reaction evidence="14 15">
        <text>FMN + ATP + H(+) = FAD + diphosphate</text>
        <dbReference type="Rhea" id="RHEA:17237"/>
        <dbReference type="ChEBI" id="CHEBI:15378"/>
        <dbReference type="ChEBI" id="CHEBI:30616"/>
        <dbReference type="ChEBI" id="CHEBI:33019"/>
        <dbReference type="ChEBI" id="CHEBI:57692"/>
        <dbReference type="ChEBI" id="CHEBI:58210"/>
        <dbReference type="EC" id="2.7.7.2"/>
    </reaction>
</comment>
<dbReference type="GO" id="GO:0003919">
    <property type="term" value="F:FMN adenylyltransferase activity"/>
    <property type="evidence" value="ECO:0007669"/>
    <property type="project" value="UniProtKB-UniRule"/>
</dbReference>
<evidence type="ECO:0000256" key="2">
    <source>
        <dbReference type="ARBA" id="ARBA00004726"/>
    </source>
</evidence>
<keyword evidence="7 15" id="KW-0548">Nucleotidyltransferase</keyword>
<protein>
    <recommendedName>
        <fullName evidence="15">Riboflavin biosynthesis protein</fullName>
    </recommendedName>
    <domain>
        <recommendedName>
            <fullName evidence="15">Riboflavin kinase</fullName>
            <ecNumber evidence="15">2.7.1.26</ecNumber>
        </recommendedName>
        <alternativeName>
            <fullName evidence="15">Flavokinase</fullName>
        </alternativeName>
    </domain>
    <domain>
        <recommendedName>
            <fullName evidence="15">FMN adenylyltransferase</fullName>
            <ecNumber evidence="15">2.7.7.2</ecNumber>
        </recommendedName>
        <alternativeName>
            <fullName evidence="15">FAD pyrophosphorylase</fullName>
        </alternativeName>
        <alternativeName>
            <fullName evidence="15">FAD synthase</fullName>
        </alternativeName>
    </domain>
</protein>
<evidence type="ECO:0000256" key="15">
    <source>
        <dbReference type="PIRNR" id="PIRNR004491"/>
    </source>
</evidence>
<dbReference type="EC" id="2.7.7.2" evidence="15"/>
<keyword evidence="12" id="KW-0511">Multifunctional enzyme</keyword>
<gene>
    <name evidence="17" type="ORF">JIN84_08505</name>
</gene>
<evidence type="ECO:0000256" key="12">
    <source>
        <dbReference type="ARBA" id="ARBA00023268"/>
    </source>
</evidence>
<comment type="similarity">
    <text evidence="15">Belongs to the ribF family.</text>
</comment>
<evidence type="ECO:0000256" key="14">
    <source>
        <dbReference type="ARBA" id="ARBA00049494"/>
    </source>
</evidence>
<proteinExistence type="inferred from homology"/>
<evidence type="ECO:0000313" key="17">
    <source>
        <dbReference type="EMBL" id="MBK1815654.1"/>
    </source>
</evidence>
<keyword evidence="18" id="KW-1185">Reference proteome</keyword>
<comment type="function">
    <text evidence="1">Catalyzes the phosphorylation of riboflavin to FMN followed by the adenylation of FMN to FAD.</text>
</comment>
<dbReference type="InterPro" id="IPR014729">
    <property type="entry name" value="Rossmann-like_a/b/a_fold"/>
</dbReference>
<dbReference type="Gene3D" id="3.40.50.620">
    <property type="entry name" value="HUPs"/>
    <property type="match status" value="1"/>
</dbReference>
<dbReference type="GO" id="GO:0005524">
    <property type="term" value="F:ATP binding"/>
    <property type="evidence" value="ECO:0007669"/>
    <property type="project" value="UniProtKB-UniRule"/>
</dbReference>
<dbReference type="InterPro" id="IPR015864">
    <property type="entry name" value="FAD_synthase"/>
</dbReference>
<comment type="catalytic activity">
    <reaction evidence="13 15">
        <text>riboflavin + ATP = FMN + ADP + H(+)</text>
        <dbReference type="Rhea" id="RHEA:14357"/>
        <dbReference type="ChEBI" id="CHEBI:15378"/>
        <dbReference type="ChEBI" id="CHEBI:30616"/>
        <dbReference type="ChEBI" id="CHEBI:57986"/>
        <dbReference type="ChEBI" id="CHEBI:58210"/>
        <dbReference type="ChEBI" id="CHEBI:456216"/>
        <dbReference type="EC" id="2.7.1.26"/>
    </reaction>
</comment>
<name>A0A934R2I5_9BACT</name>
<dbReference type="NCBIfam" id="TIGR00083">
    <property type="entry name" value="ribF"/>
    <property type="match status" value="1"/>
</dbReference>
<dbReference type="GO" id="GO:0008531">
    <property type="term" value="F:riboflavin kinase activity"/>
    <property type="evidence" value="ECO:0007669"/>
    <property type="project" value="UniProtKB-UniRule"/>
</dbReference>
<evidence type="ECO:0000256" key="4">
    <source>
        <dbReference type="ARBA" id="ARBA00022630"/>
    </source>
</evidence>
<dbReference type="PANTHER" id="PTHR22749:SF6">
    <property type="entry name" value="RIBOFLAVIN KINASE"/>
    <property type="match status" value="1"/>
</dbReference>
<evidence type="ECO:0000256" key="1">
    <source>
        <dbReference type="ARBA" id="ARBA00002121"/>
    </source>
</evidence>
<keyword evidence="8 15" id="KW-0547">Nucleotide-binding</keyword>
<evidence type="ECO:0000256" key="6">
    <source>
        <dbReference type="ARBA" id="ARBA00022679"/>
    </source>
</evidence>
<dbReference type="Pfam" id="PF01687">
    <property type="entry name" value="Flavokinase"/>
    <property type="match status" value="1"/>
</dbReference>
<dbReference type="SUPFAM" id="SSF52374">
    <property type="entry name" value="Nucleotidylyl transferase"/>
    <property type="match status" value="1"/>
</dbReference>
<evidence type="ECO:0000256" key="5">
    <source>
        <dbReference type="ARBA" id="ARBA00022643"/>
    </source>
</evidence>
<dbReference type="NCBIfam" id="NF004160">
    <property type="entry name" value="PRK05627.1-3"/>
    <property type="match status" value="1"/>
</dbReference>
<dbReference type="SMART" id="SM00904">
    <property type="entry name" value="Flavokinase"/>
    <property type="match status" value="1"/>
</dbReference>
<organism evidence="17 18">
    <name type="scientific">Luteolibacter yonseiensis</name>
    <dbReference type="NCBI Taxonomy" id="1144680"/>
    <lineage>
        <taxon>Bacteria</taxon>
        <taxon>Pseudomonadati</taxon>
        <taxon>Verrucomicrobiota</taxon>
        <taxon>Verrucomicrobiia</taxon>
        <taxon>Verrucomicrobiales</taxon>
        <taxon>Verrucomicrobiaceae</taxon>
        <taxon>Luteolibacter</taxon>
    </lineage>
</organism>
<dbReference type="PANTHER" id="PTHR22749">
    <property type="entry name" value="RIBOFLAVIN KINASE/FMN ADENYLYLTRANSFERASE"/>
    <property type="match status" value="1"/>
</dbReference>
<dbReference type="RefSeq" id="WP_200350613.1">
    <property type="nucleotide sequence ID" value="NZ_BAABHZ010000008.1"/>
</dbReference>
<keyword evidence="9 15" id="KW-0418">Kinase</keyword>
<dbReference type="Proteomes" id="UP000600139">
    <property type="component" value="Unassembled WGS sequence"/>
</dbReference>
<dbReference type="Pfam" id="PF06574">
    <property type="entry name" value="FAD_syn"/>
    <property type="match status" value="1"/>
</dbReference>
<evidence type="ECO:0000256" key="11">
    <source>
        <dbReference type="ARBA" id="ARBA00022840"/>
    </source>
</evidence>
<dbReference type="NCBIfam" id="NF004162">
    <property type="entry name" value="PRK05627.1-5"/>
    <property type="match status" value="1"/>
</dbReference>
<keyword evidence="10 15" id="KW-0274">FAD</keyword>
<evidence type="ECO:0000256" key="9">
    <source>
        <dbReference type="ARBA" id="ARBA00022777"/>
    </source>
</evidence>
<dbReference type="EC" id="2.7.1.26" evidence="15"/>
<dbReference type="PIRSF" id="PIRSF004491">
    <property type="entry name" value="FAD_Synth"/>
    <property type="match status" value="1"/>
</dbReference>
<feature type="domain" description="Riboflavin kinase" evidence="16">
    <location>
        <begin position="182"/>
        <end position="306"/>
    </location>
</feature>
<comment type="pathway">
    <text evidence="2 15">Cofactor biosynthesis; FAD biosynthesis; FAD from FMN: step 1/1.</text>
</comment>
<keyword evidence="4 15" id="KW-0285">Flavoprotein</keyword>
<reference evidence="17" key="1">
    <citation type="submission" date="2021-01" db="EMBL/GenBank/DDBJ databases">
        <title>Modified the classification status of verrucomicrobia.</title>
        <authorList>
            <person name="Feng X."/>
        </authorList>
    </citation>
    <scope>NUCLEOTIDE SEQUENCE</scope>
    <source>
        <strain evidence="17">JCM 18052</strain>
    </source>
</reference>
<dbReference type="Gene3D" id="2.40.30.30">
    <property type="entry name" value="Riboflavin kinase-like"/>
    <property type="match status" value="1"/>
</dbReference>
<evidence type="ECO:0000313" key="18">
    <source>
        <dbReference type="Proteomes" id="UP000600139"/>
    </source>
</evidence>
<dbReference type="InterPro" id="IPR023465">
    <property type="entry name" value="Riboflavin_kinase_dom_sf"/>
</dbReference>
<dbReference type="CDD" id="cd02064">
    <property type="entry name" value="FAD_synthetase_N"/>
    <property type="match status" value="1"/>
</dbReference>
<dbReference type="GO" id="GO:0009398">
    <property type="term" value="P:FMN biosynthetic process"/>
    <property type="evidence" value="ECO:0007669"/>
    <property type="project" value="UniProtKB-UniRule"/>
</dbReference>
<accession>A0A934R2I5</accession>
<dbReference type="FunFam" id="3.40.50.620:FF:000021">
    <property type="entry name" value="Riboflavin biosynthesis protein"/>
    <property type="match status" value="1"/>
</dbReference>
<evidence type="ECO:0000256" key="3">
    <source>
        <dbReference type="ARBA" id="ARBA00005201"/>
    </source>
</evidence>
<dbReference type="GO" id="GO:0006747">
    <property type="term" value="P:FAD biosynthetic process"/>
    <property type="evidence" value="ECO:0007669"/>
    <property type="project" value="UniProtKB-UniRule"/>
</dbReference>
<dbReference type="AlphaFoldDB" id="A0A934R2I5"/>
<evidence type="ECO:0000259" key="16">
    <source>
        <dbReference type="SMART" id="SM00904"/>
    </source>
</evidence>
<dbReference type="EMBL" id="JAENIK010000009">
    <property type="protein sequence ID" value="MBK1815654.1"/>
    <property type="molecule type" value="Genomic_DNA"/>
</dbReference>
<dbReference type="InterPro" id="IPR015865">
    <property type="entry name" value="Riboflavin_kinase_bac/euk"/>
</dbReference>
<sequence>MLIRKHLEDLPALGAPLHLALGVFDGLHVGHQTVIARAVEAAKRDGGMAGVLTFDPHPIRVIAPRKAPTSLLETLEHKARAVGDYGVELFIPLHFDLEVAKMEASEFIERLMAAPVRTLAVGEDWRFGHNRGGDVNFLAAEAAKRGFTLEAVPPVMHEGERISSTRIRQAIRDGNLDAAARMLGRPYVVCGTVVEGRKLGRTIGFPTANLVTRDAQLPPDGVWAVRVRLPDGRDTTGVANLGLRPTVDGSNRALEVHLFDFSEGIYNQELEVRFEKHLRDEIRFPSLDALRSQIQQDAMAAREYFNSRS</sequence>
<keyword evidence="6 15" id="KW-0808">Transferase</keyword>
<dbReference type="InterPro" id="IPR023468">
    <property type="entry name" value="Riboflavin_kinase"/>
</dbReference>
<evidence type="ECO:0000256" key="13">
    <source>
        <dbReference type="ARBA" id="ARBA00047880"/>
    </source>
</evidence>
<evidence type="ECO:0000256" key="10">
    <source>
        <dbReference type="ARBA" id="ARBA00022827"/>
    </source>
</evidence>
<dbReference type="SUPFAM" id="SSF82114">
    <property type="entry name" value="Riboflavin kinase-like"/>
    <property type="match status" value="1"/>
</dbReference>
<evidence type="ECO:0000256" key="8">
    <source>
        <dbReference type="ARBA" id="ARBA00022741"/>
    </source>
</evidence>